<evidence type="ECO:0000313" key="2">
    <source>
        <dbReference type="Proteomes" id="UP000237347"/>
    </source>
</evidence>
<sequence length="96" mass="11357">MLFMLQSEGMNWCWPGWLARMVGQVRRQISEEETKNRGSCPLRFSLFHVICLQLSILLFACCTRQCNCEIARRQFHQQSDEKLKMTRSAICPWLCQ</sequence>
<reference evidence="1 2" key="1">
    <citation type="journal article" date="2018" name="Sci. Data">
        <title>The draft genome sequence of cork oak.</title>
        <authorList>
            <person name="Ramos A.M."/>
            <person name="Usie A."/>
            <person name="Barbosa P."/>
            <person name="Barros P.M."/>
            <person name="Capote T."/>
            <person name="Chaves I."/>
            <person name="Simoes F."/>
            <person name="Abreu I."/>
            <person name="Carrasquinho I."/>
            <person name="Faro C."/>
            <person name="Guimaraes J.B."/>
            <person name="Mendonca D."/>
            <person name="Nobrega F."/>
            <person name="Rodrigues L."/>
            <person name="Saibo N.J.M."/>
            <person name="Varela M.C."/>
            <person name="Egas C."/>
            <person name="Matos J."/>
            <person name="Miguel C.M."/>
            <person name="Oliveira M.M."/>
            <person name="Ricardo C.P."/>
            <person name="Goncalves S."/>
        </authorList>
    </citation>
    <scope>NUCLEOTIDE SEQUENCE [LARGE SCALE GENOMIC DNA]</scope>
    <source>
        <strain evidence="2">cv. HL8</strain>
    </source>
</reference>
<comment type="caution">
    <text evidence="1">The sequence shown here is derived from an EMBL/GenBank/DDBJ whole genome shotgun (WGS) entry which is preliminary data.</text>
</comment>
<organism evidence="1 2">
    <name type="scientific">Quercus suber</name>
    <name type="common">Cork oak</name>
    <dbReference type="NCBI Taxonomy" id="58331"/>
    <lineage>
        <taxon>Eukaryota</taxon>
        <taxon>Viridiplantae</taxon>
        <taxon>Streptophyta</taxon>
        <taxon>Embryophyta</taxon>
        <taxon>Tracheophyta</taxon>
        <taxon>Spermatophyta</taxon>
        <taxon>Magnoliopsida</taxon>
        <taxon>eudicotyledons</taxon>
        <taxon>Gunneridae</taxon>
        <taxon>Pentapetalae</taxon>
        <taxon>rosids</taxon>
        <taxon>fabids</taxon>
        <taxon>Fagales</taxon>
        <taxon>Fagaceae</taxon>
        <taxon>Quercus</taxon>
    </lineage>
</organism>
<proteinExistence type="predicted"/>
<accession>A0AAW0LWZ4</accession>
<evidence type="ECO:0000313" key="1">
    <source>
        <dbReference type="EMBL" id="KAK7854931.1"/>
    </source>
</evidence>
<keyword evidence="2" id="KW-1185">Reference proteome</keyword>
<protein>
    <submittedName>
        <fullName evidence="1">Uncharacterized protein</fullName>
    </submittedName>
</protein>
<gene>
    <name evidence="1" type="ORF">CFP56_030185</name>
</gene>
<name>A0AAW0LWZ4_QUESU</name>
<dbReference type="EMBL" id="PKMF04000050">
    <property type="protein sequence ID" value="KAK7854931.1"/>
    <property type="molecule type" value="Genomic_DNA"/>
</dbReference>
<dbReference type="Proteomes" id="UP000237347">
    <property type="component" value="Unassembled WGS sequence"/>
</dbReference>
<dbReference type="AlphaFoldDB" id="A0AAW0LWZ4"/>